<keyword evidence="3" id="KW-0804">Transcription</keyword>
<dbReference type="InterPro" id="IPR036388">
    <property type="entry name" value="WH-like_DNA-bd_sf"/>
</dbReference>
<dbReference type="GO" id="GO:0003700">
    <property type="term" value="F:DNA-binding transcription factor activity"/>
    <property type="evidence" value="ECO:0007669"/>
    <property type="project" value="InterPro"/>
</dbReference>
<reference evidence="5 6" key="1">
    <citation type="submission" date="2018-08" db="EMBL/GenBank/DDBJ databases">
        <title>Meiothermus cateniformans JCM 15151 genome sequencing project.</title>
        <authorList>
            <person name="Da Costa M.S."/>
            <person name="Albuquerque L."/>
            <person name="Raposo P."/>
            <person name="Froufe H.J.C."/>
            <person name="Barroso C.S."/>
            <person name="Egas C."/>
        </authorList>
    </citation>
    <scope>NUCLEOTIDE SEQUENCE [LARGE SCALE GENOMIC DNA]</scope>
    <source>
        <strain evidence="5 6">JCM 15151</strain>
    </source>
</reference>
<dbReference type="PANTHER" id="PTHR43132:SF8">
    <property type="entry name" value="HTH-TYPE TRANSCRIPTIONAL REGULATOR KMTR"/>
    <property type="match status" value="1"/>
</dbReference>
<organism evidence="5 6">
    <name type="scientific">Meiothermus taiwanensis</name>
    <dbReference type="NCBI Taxonomy" id="172827"/>
    <lineage>
        <taxon>Bacteria</taxon>
        <taxon>Thermotogati</taxon>
        <taxon>Deinococcota</taxon>
        <taxon>Deinococci</taxon>
        <taxon>Thermales</taxon>
        <taxon>Thermaceae</taxon>
        <taxon>Meiothermus</taxon>
    </lineage>
</organism>
<evidence type="ECO:0000313" key="5">
    <source>
        <dbReference type="EMBL" id="RIH77250.1"/>
    </source>
</evidence>
<dbReference type="PANTHER" id="PTHR43132">
    <property type="entry name" value="ARSENICAL RESISTANCE OPERON REPRESSOR ARSR-RELATED"/>
    <property type="match status" value="1"/>
</dbReference>
<dbReference type="PRINTS" id="PR00778">
    <property type="entry name" value="HTHARSR"/>
</dbReference>
<dbReference type="Pfam" id="PF01022">
    <property type="entry name" value="HTH_5"/>
    <property type="match status" value="1"/>
</dbReference>
<protein>
    <submittedName>
        <fullName evidence="5">HTH-type transcriptional regulator KmtR</fullName>
    </submittedName>
</protein>
<dbReference type="OrthoDB" id="33344at2"/>
<dbReference type="Gene3D" id="1.10.10.10">
    <property type="entry name" value="Winged helix-like DNA-binding domain superfamily/Winged helix DNA-binding domain"/>
    <property type="match status" value="1"/>
</dbReference>
<gene>
    <name evidence="5" type="primary">kmtR</name>
    <name evidence="5" type="ORF">Mcate_01396</name>
</gene>
<dbReference type="RefSeq" id="WP_027888524.1">
    <property type="nucleotide sequence ID" value="NZ_JBHSXZ010000084.1"/>
</dbReference>
<dbReference type="InterPro" id="IPR001845">
    <property type="entry name" value="HTH_ArsR_DNA-bd_dom"/>
</dbReference>
<keyword evidence="2" id="KW-0238">DNA-binding</keyword>
<dbReference type="InterPro" id="IPR051011">
    <property type="entry name" value="Metal_resp_trans_reg"/>
</dbReference>
<feature type="domain" description="HTH arsR-type" evidence="4">
    <location>
        <begin position="10"/>
        <end position="103"/>
    </location>
</feature>
<keyword evidence="1" id="KW-0805">Transcription regulation</keyword>
<dbReference type="Proteomes" id="UP000266089">
    <property type="component" value="Unassembled WGS sequence"/>
</dbReference>
<sequence>MERHGVSYPPPQQDFERVLRTFQALAETARLRIALGMIEGEQSVGCLVERLDLPQSTVSRHLAALRAAEVATARREGTKVFYRLKSHIADLLTQAFAHAEHQRLGLPEHGASR</sequence>
<dbReference type="PROSITE" id="PS50987">
    <property type="entry name" value="HTH_ARSR_2"/>
    <property type="match status" value="1"/>
</dbReference>
<evidence type="ECO:0000256" key="2">
    <source>
        <dbReference type="ARBA" id="ARBA00023125"/>
    </source>
</evidence>
<dbReference type="NCBIfam" id="NF033788">
    <property type="entry name" value="HTH_metalloreg"/>
    <property type="match status" value="1"/>
</dbReference>
<accession>A0A399E3K4</accession>
<evidence type="ECO:0000256" key="1">
    <source>
        <dbReference type="ARBA" id="ARBA00023015"/>
    </source>
</evidence>
<dbReference type="AlphaFoldDB" id="A0A399E3K4"/>
<dbReference type="EMBL" id="QWKX01000029">
    <property type="protein sequence ID" value="RIH77250.1"/>
    <property type="molecule type" value="Genomic_DNA"/>
</dbReference>
<proteinExistence type="predicted"/>
<dbReference type="SMART" id="SM00418">
    <property type="entry name" value="HTH_ARSR"/>
    <property type="match status" value="1"/>
</dbReference>
<dbReference type="SUPFAM" id="SSF46785">
    <property type="entry name" value="Winged helix' DNA-binding domain"/>
    <property type="match status" value="1"/>
</dbReference>
<dbReference type="CDD" id="cd00090">
    <property type="entry name" value="HTH_ARSR"/>
    <property type="match status" value="1"/>
</dbReference>
<evidence type="ECO:0000259" key="4">
    <source>
        <dbReference type="PROSITE" id="PS50987"/>
    </source>
</evidence>
<comment type="caution">
    <text evidence="5">The sequence shown here is derived from an EMBL/GenBank/DDBJ whole genome shotgun (WGS) entry which is preliminary data.</text>
</comment>
<dbReference type="InterPro" id="IPR011991">
    <property type="entry name" value="ArsR-like_HTH"/>
</dbReference>
<evidence type="ECO:0000256" key="3">
    <source>
        <dbReference type="ARBA" id="ARBA00023163"/>
    </source>
</evidence>
<dbReference type="InterPro" id="IPR036390">
    <property type="entry name" value="WH_DNA-bd_sf"/>
</dbReference>
<dbReference type="KEGG" id="mtai:Mtai_v1c29260"/>
<name>A0A399E3K4_9DEIN</name>
<dbReference type="GO" id="GO:0003677">
    <property type="term" value="F:DNA binding"/>
    <property type="evidence" value="ECO:0007669"/>
    <property type="project" value="UniProtKB-KW"/>
</dbReference>
<evidence type="ECO:0000313" key="6">
    <source>
        <dbReference type="Proteomes" id="UP000266089"/>
    </source>
</evidence>